<dbReference type="Gene3D" id="3.30.1240.10">
    <property type="match status" value="1"/>
</dbReference>
<name>A0A921LTW9_9ACTN</name>
<evidence type="ECO:0000313" key="2">
    <source>
        <dbReference type="Proteomes" id="UP000753256"/>
    </source>
</evidence>
<reference evidence="1" key="2">
    <citation type="submission" date="2021-09" db="EMBL/GenBank/DDBJ databases">
        <authorList>
            <person name="Gilroy R."/>
        </authorList>
    </citation>
    <scope>NUCLEOTIDE SEQUENCE</scope>
    <source>
        <strain evidence="1">ChiHjej13B12-9602</strain>
    </source>
</reference>
<organism evidence="1 2">
    <name type="scientific">Enorma phocaeensis</name>
    <dbReference type="NCBI Taxonomy" id="1871019"/>
    <lineage>
        <taxon>Bacteria</taxon>
        <taxon>Bacillati</taxon>
        <taxon>Actinomycetota</taxon>
        <taxon>Coriobacteriia</taxon>
        <taxon>Coriobacteriales</taxon>
        <taxon>Coriobacteriaceae</taxon>
        <taxon>Enorma</taxon>
    </lineage>
</organism>
<proteinExistence type="predicted"/>
<evidence type="ECO:0000313" key="1">
    <source>
        <dbReference type="EMBL" id="HJG37277.1"/>
    </source>
</evidence>
<dbReference type="InterPro" id="IPR006379">
    <property type="entry name" value="HAD-SF_hydro_IIB"/>
</dbReference>
<dbReference type="PANTHER" id="PTHR10000:SF8">
    <property type="entry name" value="HAD SUPERFAMILY HYDROLASE-LIKE, TYPE 3"/>
    <property type="match status" value="1"/>
</dbReference>
<dbReference type="GO" id="GO:0016791">
    <property type="term" value="F:phosphatase activity"/>
    <property type="evidence" value="ECO:0007669"/>
    <property type="project" value="TreeGrafter"/>
</dbReference>
<dbReference type="PANTHER" id="PTHR10000">
    <property type="entry name" value="PHOSPHOSERINE PHOSPHATASE"/>
    <property type="match status" value="1"/>
</dbReference>
<gene>
    <name evidence="1" type="ORF">K8V70_05390</name>
</gene>
<accession>A0A921LTW9</accession>
<dbReference type="EMBL" id="DYUZ01000022">
    <property type="protein sequence ID" value="HJG37277.1"/>
    <property type="molecule type" value="Genomic_DNA"/>
</dbReference>
<sequence length="276" mass="29900">MRLIFSDMDGTFLADDKTIPEGNLRALDLIAQAGDRFVPCTGRLFDGIPVCVLERPDVEYAISANGACVSSKTAHGWQLVHAHEMAPETMLAVAHAVGSMDLLVEFFTEHAIFITSDRFAAFDRYFKDTPFYEYAQRTRRPYPGTVEELVAACAPIFRMNLRTYTPQVSREAIRALAGIEGLHVTSSIPRAVDITVAGATKGTAAAWLAERLGASLADAIAFGDANNDSTLLAAVGDGVAVSNADDDAVRAARHRTCSNNEAGVGRYIARHYEKED</sequence>
<dbReference type="AlphaFoldDB" id="A0A921LTW9"/>
<dbReference type="GO" id="GO:0005829">
    <property type="term" value="C:cytosol"/>
    <property type="evidence" value="ECO:0007669"/>
    <property type="project" value="TreeGrafter"/>
</dbReference>
<keyword evidence="1" id="KW-0378">Hydrolase</keyword>
<dbReference type="NCBIfam" id="TIGR01484">
    <property type="entry name" value="HAD-SF-IIB"/>
    <property type="match status" value="1"/>
</dbReference>
<dbReference type="InterPro" id="IPR023214">
    <property type="entry name" value="HAD_sf"/>
</dbReference>
<protein>
    <submittedName>
        <fullName evidence="1">Cof-type HAD-IIB family hydrolase</fullName>
    </submittedName>
</protein>
<dbReference type="SUPFAM" id="SSF56784">
    <property type="entry name" value="HAD-like"/>
    <property type="match status" value="1"/>
</dbReference>
<dbReference type="InterPro" id="IPR036412">
    <property type="entry name" value="HAD-like_sf"/>
</dbReference>
<reference evidence="1" key="1">
    <citation type="journal article" date="2021" name="PeerJ">
        <title>Extensive microbial diversity within the chicken gut microbiome revealed by metagenomics and culture.</title>
        <authorList>
            <person name="Gilroy R."/>
            <person name="Ravi A."/>
            <person name="Getino M."/>
            <person name="Pursley I."/>
            <person name="Horton D.L."/>
            <person name="Alikhan N.F."/>
            <person name="Baker D."/>
            <person name="Gharbi K."/>
            <person name="Hall N."/>
            <person name="Watson M."/>
            <person name="Adriaenssens E.M."/>
            <person name="Foster-Nyarko E."/>
            <person name="Jarju S."/>
            <person name="Secka A."/>
            <person name="Antonio M."/>
            <person name="Oren A."/>
            <person name="Chaudhuri R.R."/>
            <person name="La Ragione R."/>
            <person name="Hildebrand F."/>
            <person name="Pallen M.J."/>
        </authorList>
    </citation>
    <scope>NUCLEOTIDE SEQUENCE</scope>
    <source>
        <strain evidence="1">ChiHjej13B12-9602</strain>
    </source>
</reference>
<dbReference type="RefSeq" id="WP_273189969.1">
    <property type="nucleotide sequence ID" value="NZ_DYUZ01000022.1"/>
</dbReference>
<dbReference type="GO" id="GO:0000287">
    <property type="term" value="F:magnesium ion binding"/>
    <property type="evidence" value="ECO:0007669"/>
    <property type="project" value="TreeGrafter"/>
</dbReference>
<comment type="caution">
    <text evidence="1">The sequence shown here is derived from an EMBL/GenBank/DDBJ whole genome shotgun (WGS) entry which is preliminary data.</text>
</comment>
<dbReference type="Proteomes" id="UP000753256">
    <property type="component" value="Unassembled WGS sequence"/>
</dbReference>
<dbReference type="Gene3D" id="3.40.50.1000">
    <property type="entry name" value="HAD superfamily/HAD-like"/>
    <property type="match status" value="1"/>
</dbReference>
<dbReference type="Pfam" id="PF08282">
    <property type="entry name" value="Hydrolase_3"/>
    <property type="match status" value="1"/>
</dbReference>